<dbReference type="Pfam" id="PF01541">
    <property type="entry name" value="GIY-YIG"/>
    <property type="match status" value="1"/>
</dbReference>
<dbReference type="InterPro" id="IPR035901">
    <property type="entry name" value="GIY-YIG_endonuc_sf"/>
</dbReference>
<dbReference type="Gene3D" id="3.40.1440.10">
    <property type="entry name" value="GIY-YIG endonuclease"/>
    <property type="match status" value="1"/>
</dbReference>
<dbReference type="InterPro" id="IPR000305">
    <property type="entry name" value="GIY-YIG_endonuc"/>
</dbReference>
<accession>A0AAE3DS44</accession>
<sequence length="81" mass="9736">MNYTYIVQCSDGTLYTGWTTDVERRVRTHNSGKGAKYTRSRLPVTLVYYETYPTKQEAMRREWEIKQLTREEKKKLIVKIQ</sequence>
<protein>
    <submittedName>
        <fullName evidence="3">GIY-YIG nuclease family protein</fullName>
    </submittedName>
</protein>
<comment type="caution">
    <text evidence="3">The sequence shown here is derived from an EMBL/GenBank/DDBJ whole genome shotgun (WGS) entry which is preliminary data.</text>
</comment>
<dbReference type="AlphaFoldDB" id="A0AAE3DS44"/>
<dbReference type="SUPFAM" id="SSF82771">
    <property type="entry name" value="GIY-YIG endonuclease"/>
    <property type="match status" value="1"/>
</dbReference>
<dbReference type="EMBL" id="JAJEPR010000008">
    <property type="protein sequence ID" value="MCC2189541.1"/>
    <property type="molecule type" value="Genomic_DNA"/>
</dbReference>
<organism evidence="3 4">
    <name type="scientific">Fusicatenibacter faecihominis</name>
    <dbReference type="NCBI Taxonomy" id="2881276"/>
    <lineage>
        <taxon>Bacteria</taxon>
        <taxon>Bacillati</taxon>
        <taxon>Bacillota</taxon>
        <taxon>Clostridia</taxon>
        <taxon>Lachnospirales</taxon>
        <taxon>Lachnospiraceae</taxon>
        <taxon>Fusicatenibacter</taxon>
    </lineage>
</organism>
<keyword evidence="4" id="KW-1185">Reference proteome</keyword>
<dbReference type="InterPro" id="IPR050190">
    <property type="entry name" value="UPF0213_domain"/>
</dbReference>
<evidence type="ECO:0000313" key="3">
    <source>
        <dbReference type="EMBL" id="MCC2189541.1"/>
    </source>
</evidence>
<dbReference type="RefSeq" id="WP_227614891.1">
    <property type="nucleotide sequence ID" value="NZ_JAJEPR010000008.1"/>
</dbReference>
<proteinExistence type="inferred from homology"/>
<feature type="domain" description="GIY-YIG" evidence="2">
    <location>
        <begin position="1"/>
        <end position="75"/>
    </location>
</feature>
<name>A0AAE3DS44_9FIRM</name>
<dbReference type="PROSITE" id="PS50164">
    <property type="entry name" value="GIY_YIG"/>
    <property type="match status" value="1"/>
</dbReference>
<dbReference type="PANTHER" id="PTHR34477">
    <property type="entry name" value="UPF0213 PROTEIN YHBQ"/>
    <property type="match status" value="1"/>
</dbReference>
<dbReference type="PANTHER" id="PTHR34477:SF1">
    <property type="entry name" value="UPF0213 PROTEIN YHBQ"/>
    <property type="match status" value="1"/>
</dbReference>
<evidence type="ECO:0000313" key="4">
    <source>
        <dbReference type="Proteomes" id="UP001197875"/>
    </source>
</evidence>
<dbReference type="CDD" id="cd10456">
    <property type="entry name" value="GIY-YIG_UPF0213"/>
    <property type="match status" value="1"/>
</dbReference>
<dbReference type="Proteomes" id="UP001197875">
    <property type="component" value="Unassembled WGS sequence"/>
</dbReference>
<evidence type="ECO:0000259" key="2">
    <source>
        <dbReference type="PROSITE" id="PS50164"/>
    </source>
</evidence>
<comment type="similarity">
    <text evidence="1">Belongs to the UPF0213 family.</text>
</comment>
<reference evidence="3 4" key="1">
    <citation type="submission" date="2021-10" db="EMBL/GenBank/DDBJ databases">
        <title>Anaerobic single-cell dispensing facilitates the cultivation of human gut bacteria.</title>
        <authorList>
            <person name="Afrizal A."/>
        </authorList>
    </citation>
    <scope>NUCLEOTIDE SEQUENCE [LARGE SCALE GENOMIC DNA]</scope>
    <source>
        <strain evidence="3 4">CLA-AA-H277</strain>
    </source>
</reference>
<evidence type="ECO:0000256" key="1">
    <source>
        <dbReference type="ARBA" id="ARBA00007435"/>
    </source>
</evidence>
<gene>
    <name evidence="3" type="ORF">LKD71_06945</name>
</gene>